<evidence type="ECO:0000313" key="4">
    <source>
        <dbReference type="WBParaSite" id="SBAD_0000684401-mRNA-1"/>
    </source>
</evidence>
<evidence type="ECO:0000313" key="3">
    <source>
        <dbReference type="Proteomes" id="UP000270296"/>
    </source>
</evidence>
<dbReference type="InterPro" id="IPR015143">
    <property type="entry name" value="L27_1"/>
</dbReference>
<protein>
    <submittedName>
        <fullName evidence="4">L27_1 domain-containing protein</fullName>
    </submittedName>
</protein>
<organism evidence="4">
    <name type="scientific">Soboliphyme baturini</name>
    <dbReference type="NCBI Taxonomy" id="241478"/>
    <lineage>
        <taxon>Eukaryota</taxon>
        <taxon>Metazoa</taxon>
        <taxon>Ecdysozoa</taxon>
        <taxon>Nematoda</taxon>
        <taxon>Enoplea</taxon>
        <taxon>Dorylaimia</taxon>
        <taxon>Dioctophymatida</taxon>
        <taxon>Dioctophymatoidea</taxon>
        <taxon>Soboliphymatidae</taxon>
        <taxon>Soboliphyme</taxon>
    </lineage>
</organism>
<accession>A0A183ISJ0</accession>
<gene>
    <name evidence="2" type="ORF">SBAD_LOCUS6587</name>
</gene>
<dbReference type="Pfam" id="PF09058">
    <property type="entry name" value="L27_1"/>
    <property type="match status" value="1"/>
</dbReference>
<evidence type="ECO:0000313" key="2">
    <source>
        <dbReference type="EMBL" id="VDP10357.1"/>
    </source>
</evidence>
<dbReference type="SUPFAM" id="SSF101288">
    <property type="entry name" value="L27 domain"/>
    <property type="match status" value="1"/>
</dbReference>
<evidence type="ECO:0000259" key="1">
    <source>
        <dbReference type="Pfam" id="PF09058"/>
    </source>
</evidence>
<keyword evidence="3" id="KW-1185">Reference proteome</keyword>
<dbReference type="OrthoDB" id="5862865at2759"/>
<name>A0A183ISJ0_9BILA</name>
<feature type="domain" description="L27-1" evidence="1">
    <location>
        <begin position="131"/>
        <end position="174"/>
    </location>
</feature>
<reference evidence="4" key="1">
    <citation type="submission" date="2016-06" db="UniProtKB">
        <authorList>
            <consortium name="WormBaseParasite"/>
        </authorList>
    </citation>
    <scope>IDENTIFICATION</scope>
</reference>
<proteinExistence type="predicted"/>
<dbReference type="InterPro" id="IPR036892">
    <property type="entry name" value="L27_dom_sf"/>
</dbReference>
<sequence>MWNGVIRKNGPIDLSNNGIKLLRFCTNNGLSVMKTFFEHRKVHQDTWYHEACAQKTMVDLIIVSSDLRRSAMDVRVKKGAELSTDHHLVVGTKVDPGDDHRCGNRQLFNSGIHEAAAKCYGFKQVGLPPGEAHRALELLEEYHKSLVRAEDRQLRDAIERVISIFKSRLFQALLGDAVLEIQKARAYPGLAQPMVSIAASDTAGQVGSISTYSLLMVRCRWQRLSDVLLHTSSFYVPRKRKHR</sequence>
<dbReference type="InterPro" id="IPR036691">
    <property type="entry name" value="Endo/exonu/phosph_ase_sf"/>
</dbReference>
<dbReference type="EMBL" id="UZAM01009880">
    <property type="protein sequence ID" value="VDP10357.1"/>
    <property type="molecule type" value="Genomic_DNA"/>
</dbReference>
<dbReference type="WBParaSite" id="SBAD_0000684401-mRNA-1">
    <property type="protein sequence ID" value="SBAD_0000684401-mRNA-1"/>
    <property type="gene ID" value="SBAD_0000684401"/>
</dbReference>
<dbReference type="Gene3D" id="1.10.287.470">
    <property type="entry name" value="Helix hairpin bin"/>
    <property type="match status" value="1"/>
</dbReference>
<dbReference type="Gene3D" id="3.60.10.10">
    <property type="entry name" value="Endonuclease/exonuclease/phosphatase"/>
    <property type="match status" value="1"/>
</dbReference>
<reference evidence="2 3" key="2">
    <citation type="submission" date="2018-11" db="EMBL/GenBank/DDBJ databases">
        <authorList>
            <consortium name="Pathogen Informatics"/>
        </authorList>
    </citation>
    <scope>NUCLEOTIDE SEQUENCE [LARGE SCALE GENOMIC DNA]</scope>
</reference>
<dbReference type="Proteomes" id="UP000270296">
    <property type="component" value="Unassembled WGS sequence"/>
</dbReference>
<dbReference type="AlphaFoldDB" id="A0A183ISJ0"/>